<dbReference type="Gene3D" id="1.10.10.1710">
    <property type="entry name" value="Deoxyribodipyrimidine photolyase-related"/>
    <property type="match status" value="1"/>
</dbReference>
<sequence>MILLIFPHQLFWPHPGLRRSPNRVLLIEDSLFFGDARYPAKFHKQKLWLHRTTMRRFENRFQSEGHKVEYIGYEGPERSLLDQLTSVLESDAIRGETLVAVDPVDFIAERRLRKACEKLEMTLELIPSPGFINSAEENQEYRDGKSRWFMADFYKWQRKRLDILVDSDGEPEGGQWSFDDENRKKIPKSLLDQIPELSTVDHDPIANDVAESIENDFASNPGRLDQLYYPTTHTEAERWLDEFLTERLDNFGPYEDAIEPRQSWLWHSVLTPALNIGLLTPNDIVRKTLSIAKKQGTPLNSTEGFIRQVIGWREFMRATYEDLGVRMRTNNHWGHHRPMPECFYDGTTTVDPVDDTIKRLLQTGYCHHIERLMVLGGFMFLCELEPQEIYTWFMELFIDSYDWVMVPNVYAMSQHADGGLITTKPYFSGSSYIRKMSHYKTGPWCDIWDGLYWRWIWNHREELGKNPRWAMMCKMAEKMDDDKMNRHRETAEEFLSKLDR</sequence>
<dbReference type="InterPro" id="IPR007357">
    <property type="entry name" value="PhrB-like"/>
</dbReference>
<protein>
    <submittedName>
        <fullName evidence="1">Cryptochrome/photolyase family protein</fullName>
    </submittedName>
</protein>
<proteinExistence type="predicted"/>
<gene>
    <name evidence="1" type="ORF">QTN89_15240</name>
</gene>
<reference evidence="1 2" key="1">
    <citation type="submission" date="2023-06" db="EMBL/GenBank/DDBJ databases">
        <title>Roseiconus lacunae JC819 isolated from Gulf of Mannar region, Tamil Nadu.</title>
        <authorList>
            <person name="Pk S."/>
            <person name="Ch S."/>
            <person name="Ch V.R."/>
        </authorList>
    </citation>
    <scope>NUCLEOTIDE SEQUENCE [LARGE SCALE GENOMIC DNA]</scope>
    <source>
        <strain evidence="1 2">JC819</strain>
    </source>
</reference>
<dbReference type="RefSeq" id="WP_289164422.1">
    <property type="nucleotide sequence ID" value="NZ_JASZZN010000010.1"/>
</dbReference>
<dbReference type="PANTHER" id="PTHR38657">
    <property type="entry name" value="SLR1343 PROTEIN"/>
    <property type="match status" value="1"/>
</dbReference>
<dbReference type="SUPFAM" id="SSF48173">
    <property type="entry name" value="Cryptochrome/photolyase FAD-binding domain"/>
    <property type="match status" value="1"/>
</dbReference>
<dbReference type="InterPro" id="IPR036134">
    <property type="entry name" value="Crypto/Photolyase_FAD-like_sf"/>
</dbReference>
<name>A0ABT7PJY8_9BACT</name>
<comment type="caution">
    <text evidence="1">The sequence shown here is derived from an EMBL/GenBank/DDBJ whole genome shotgun (WGS) entry which is preliminary data.</text>
</comment>
<dbReference type="Gene3D" id="1.10.579.10">
    <property type="entry name" value="DNA Cyclobutane Dipyrimidine Photolyase, subunit A, domain 3"/>
    <property type="match status" value="1"/>
</dbReference>
<dbReference type="Proteomes" id="UP001239462">
    <property type="component" value="Unassembled WGS sequence"/>
</dbReference>
<organism evidence="1 2">
    <name type="scientific">Roseiconus lacunae</name>
    <dbReference type="NCBI Taxonomy" id="2605694"/>
    <lineage>
        <taxon>Bacteria</taxon>
        <taxon>Pseudomonadati</taxon>
        <taxon>Planctomycetota</taxon>
        <taxon>Planctomycetia</taxon>
        <taxon>Pirellulales</taxon>
        <taxon>Pirellulaceae</taxon>
        <taxon>Roseiconus</taxon>
    </lineage>
</organism>
<keyword evidence="2" id="KW-1185">Reference proteome</keyword>
<dbReference type="Gene3D" id="3.40.50.620">
    <property type="entry name" value="HUPs"/>
    <property type="match status" value="1"/>
</dbReference>
<evidence type="ECO:0000313" key="2">
    <source>
        <dbReference type="Proteomes" id="UP001239462"/>
    </source>
</evidence>
<accession>A0ABT7PJY8</accession>
<dbReference type="PANTHER" id="PTHR38657:SF1">
    <property type="entry name" value="SLR1343 PROTEIN"/>
    <property type="match status" value="1"/>
</dbReference>
<dbReference type="InterPro" id="IPR052551">
    <property type="entry name" value="UV-DNA_repair_photolyase"/>
</dbReference>
<dbReference type="Pfam" id="PF04244">
    <property type="entry name" value="DPRP"/>
    <property type="match status" value="1"/>
</dbReference>
<evidence type="ECO:0000313" key="1">
    <source>
        <dbReference type="EMBL" id="MDM4016799.1"/>
    </source>
</evidence>
<dbReference type="Gene3D" id="1.25.40.80">
    <property type="match status" value="1"/>
</dbReference>
<dbReference type="InterPro" id="IPR014729">
    <property type="entry name" value="Rossmann-like_a/b/a_fold"/>
</dbReference>
<dbReference type="EMBL" id="JASZZN010000010">
    <property type="protein sequence ID" value="MDM4016799.1"/>
    <property type="molecule type" value="Genomic_DNA"/>
</dbReference>